<organism evidence="2 3">
    <name type="scientific">Diaporthe ampelina</name>
    <dbReference type="NCBI Taxonomy" id="1214573"/>
    <lineage>
        <taxon>Eukaryota</taxon>
        <taxon>Fungi</taxon>
        <taxon>Dikarya</taxon>
        <taxon>Ascomycota</taxon>
        <taxon>Pezizomycotina</taxon>
        <taxon>Sordariomycetes</taxon>
        <taxon>Sordariomycetidae</taxon>
        <taxon>Diaporthales</taxon>
        <taxon>Diaporthaceae</taxon>
        <taxon>Diaporthe</taxon>
    </lineage>
</organism>
<accession>A0A0G2FVI8</accession>
<feature type="chain" id="PRO_5002544359" evidence="1">
    <location>
        <begin position="20"/>
        <end position="129"/>
    </location>
</feature>
<gene>
    <name evidence="2" type="ORF">UCDDA912_g01984</name>
</gene>
<dbReference type="Proteomes" id="UP000034680">
    <property type="component" value="Unassembled WGS sequence"/>
</dbReference>
<protein>
    <submittedName>
        <fullName evidence="2">Uncharacterized protein</fullName>
    </submittedName>
</protein>
<evidence type="ECO:0000256" key="1">
    <source>
        <dbReference type="SAM" id="SignalP"/>
    </source>
</evidence>
<sequence>MKTTLFLALLPITSGLATSYEESDLWRFHDSRWLMFNFHYSGDAKDGEALYFNLTSDPTAEEPAVSVDCEIIRAQPYWQPCSMLIAKSTDWNRGVWVMPLPTTEEINIQIMHSFTVEYSDVHVFYNLVR</sequence>
<proteinExistence type="predicted"/>
<dbReference type="OrthoDB" id="10390359at2759"/>
<evidence type="ECO:0000313" key="2">
    <source>
        <dbReference type="EMBL" id="KKY38016.1"/>
    </source>
</evidence>
<reference evidence="2 3" key="2">
    <citation type="submission" date="2015-05" db="EMBL/GenBank/DDBJ databases">
        <authorList>
            <person name="Morales-Cruz A."/>
            <person name="Amrine K.C."/>
            <person name="Cantu D."/>
        </authorList>
    </citation>
    <scope>NUCLEOTIDE SEQUENCE [LARGE SCALE GENOMIC DNA]</scope>
    <source>
        <strain evidence="2">DA912</strain>
    </source>
</reference>
<keyword evidence="1" id="KW-0732">Signal</keyword>
<reference evidence="2 3" key="1">
    <citation type="submission" date="2015-05" db="EMBL/GenBank/DDBJ databases">
        <title>Distinctive expansion of gene families associated with plant cell wall degradation and secondary metabolism in the genomes of grapevine trunk pathogens.</title>
        <authorList>
            <person name="Lawrence D.P."/>
            <person name="Travadon R."/>
            <person name="Rolshausen P.E."/>
            <person name="Baumgartner K."/>
        </authorList>
    </citation>
    <scope>NUCLEOTIDE SEQUENCE [LARGE SCALE GENOMIC DNA]</scope>
    <source>
        <strain evidence="2">DA912</strain>
    </source>
</reference>
<evidence type="ECO:0000313" key="3">
    <source>
        <dbReference type="Proteomes" id="UP000034680"/>
    </source>
</evidence>
<comment type="caution">
    <text evidence="2">The sequence shown here is derived from an EMBL/GenBank/DDBJ whole genome shotgun (WGS) entry which is preliminary data.</text>
</comment>
<dbReference type="AlphaFoldDB" id="A0A0G2FVI8"/>
<dbReference type="EMBL" id="LCUC01000063">
    <property type="protein sequence ID" value="KKY38016.1"/>
    <property type="molecule type" value="Genomic_DNA"/>
</dbReference>
<feature type="signal peptide" evidence="1">
    <location>
        <begin position="1"/>
        <end position="19"/>
    </location>
</feature>
<name>A0A0G2FVI8_9PEZI</name>
<keyword evidence="3" id="KW-1185">Reference proteome</keyword>